<evidence type="ECO:0000259" key="8">
    <source>
        <dbReference type="PROSITE" id="PS51021"/>
    </source>
</evidence>
<evidence type="ECO:0000259" key="7">
    <source>
        <dbReference type="PROSITE" id="PS50002"/>
    </source>
</evidence>
<accession>A0A8M1M5P1</accession>
<keyword evidence="9" id="KW-1185">Reference proteome</keyword>
<dbReference type="FunFam" id="1.20.1270.60:FF:000007">
    <property type="entry name" value="Bridging integrator 1, isoform CRA_e"/>
    <property type="match status" value="1"/>
</dbReference>
<dbReference type="Pfam" id="PF14604">
    <property type="entry name" value="SH3_9"/>
    <property type="match status" value="1"/>
</dbReference>
<evidence type="ECO:0000256" key="4">
    <source>
        <dbReference type="PROSITE-ProRule" id="PRU00192"/>
    </source>
</evidence>
<dbReference type="RefSeq" id="XP_044769186.1">
    <property type="nucleotide sequence ID" value="XM_044913251.1"/>
</dbReference>
<sequence>MAEMGSKGVTAGKIASNVQKKLTRAQEKVLQKLGKADETKDEQFEQCVQNFNKQLTEGTRLQKDLRTYLASVKAMHEASKKLNECLQEVYEPDWPGRDEANKIAENNDLLWLDYHQKLVDQALLTMDTYLGQFPDIKSRIAKRGRKLVDYDSARHHYESLQTAKKKDEAKIAKAEEELIKAQKVFEEMNVDLQEELPSLWNSRVGFYVNTFQSIAGLEENFHKEMSKLNQNLNDVLVSLEKQHGSNTFTVKAQPSDNAPAKGNKSPSPPPDGSPAATPEIRVNHEPEPPSSATAGASLPKSPSQPTESPAGSLPSREPSAAEGTFAVAWPSQTAEPGPAQPAEASEVAGGTHPAAGAQEPGETAASEAASSSLPAVVVETFSATVNGTVEGGSGAGRLDLPPGFMFKVQAQHDYVATDTDELQLKAGDVVLVIPFQNPEEQDEGWLMGVKESDWNQHKELEKCRGVFPENFTERVQ</sequence>
<dbReference type="InterPro" id="IPR036028">
    <property type="entry name" value="SH3-like_dom_sf"/>
</dbReference>
<feature type="domain" description="BAR" evidence="8">
    <location>
        <begin position="29"/>
        <end position="245"/>
    </location>
</feature>
<gene>
    <name evidence="10" type="primary">BIN1</name>
</gene>
<dbReference type="GO" id="GO:0008021">
    <property type="term" value="C:synaptic vesicle"/>
    <property type="evidence" value="ECO:0007669"/>
    <property type="project" value="TreeGrafter"/>
</dbReference>
<dbReference type="SMART" id="SM00326">
    <property type="entry name" value="SH3"/>
    <property type="match status" value="1"/>
</dbReference>
<dbReference type="InterPro" id="IPR035471">
    <property type="entry name" value="Amphiphysin-2_SH3"/>
</dbReference>
<protein>
    <submittedName>
        <fullName evidence="10">Myc box-dependent-interacting protein 1 isoform X9</fullName>
    </submittedName>
</protein>
<dbReference type="SMART" id="SM00721">
    <property type="entry name" value="BAR"/>
    <property type="match status" value="1"/>
</dbReference>
<dbReference type="InterPro" id="IPR027267">
    <property type="entry name" value="AH/BAR_dom_sf"/>
</dbReference>
<evidence type="ECO:0000256" key="1">
    <source>
        <dbReference type="ARBA" id="ARBA00004496"/>
    </source>
</evidence>
<dbReference type="PROSITE" id="PS51021">
    <property type="entry name" value="BAR"/>
    <property type="match status" value="1"/>
</dbReference>
<dbReference type="GO" id="GO:0005543">
    <property type="term" value="F:phospholipid binding"/>
    <property type="evidence" value="ECO:0007669"/>
    <property type="project" value="TreeGrafter"/>
</dbReference>
<dbReference type="CDD" id="cd12139">
    <property type="entry name" value="SH3_Bin1"/>
    <property type="match status" value="1"/>
</dbReference>
<dbReference type="InterPro" id="IPR004148">
    <property type="entry name" value="BAR_dom"/>
</dbReference>
<dbReference type="Gene3D" id="2.30.30.40">
    <property type="entry name" value="SH3 Domains"/>
    <property type="match status" value="1"/>
</dbReference>
<evidence type="ECO:0000256" key="3">
    <source>
        <dbReference type="ARBA" id="ARBA00022490"/>
    </source>
</evidence>
<dbReference type="PANTHER" id="PTHR46514">
    <property type="entry name" value="AMPHIPHYSIN"/>
    <property type="match status" value="1"/>
</dbReference>
<dbReference type="InterPro" id="IPR003023">
    <property type="entry name" value="Amphiphysin_2"/>
</dbReference>
<dbReference type="PANTHER" id="PTHR46514:SF4">
    <property type="entry name" value="MYC BOX-DEPENDENT-INTERACTING PROTEIN 1"/>
    <property type="match status" value="1"/>
</dbReference>
<dbReference type="PRINTS" id="PR01253">
    <property type="entry name" value="AMPHIPHYSIN2"/>
</dbReference>
<keyword evidence="5" id="KW-0175">Coiled coil</keyword>
<name>A0A8M1M5P1_NEOSC</name>
<dbReference type="InterPro" id="IPR003005">
    <property type="entry name" value="Amphiphysin"/>
</dbReference>
<dbReference type="GeneID" id="110585776"/>
<proteinExistence type="predicted"/>
<dbReference type="SUPFAM" id="SSF50044">
    <property type="entry name" value="SH3-domain"/>
    <property type="match status" value="1"/>
</dbReference>
<feature type="coiled-coil region" evidence="5">
    <location>
        <begin position="157"/>
        <end position="191"/>
    </location>
</feature>
<dbReference type="InterPro" id="IPR001452">
    <property type="entry name" value="SH3_domain"/>
</dbReference>
<feature type="region of interest" description="Disordered" evidence="6">
    <location>
        <begin position="249"/>
        <end position="370"/>
    </location>
</feature>
<dbReference type="Proteomes" id="UP000248481">
    <property type="component" value="Chromosome 3"/>
</dbReference>
<evidence type="ECO:0000313" key="9">
    <source>
        <dbReference type="Proteomes" id="UP000248481"/>
    </source>
</evidence>
<dbReference type="CDD" id="cd07611">
    <property type="entry name" value="BAR_Amphiphysin_I_II"/>
    <property type="match status" value="1"/>
</dbReference>
<evidence type="ECO:0000256" key="6">
    <source>
        <dbReference type="SAM" id="MobiDB-lite"/>
    </source>
</evidence>
<dbReference type="Pfam" id="PF03114">
    <property type="entry name" value="BAR"/>
    <property type="match status" value="1"/>
</dbReference>
<dbReference type="GO" id="GO:0005886">
    <property type="term" value="C:plasma membrane"/>
    <property type="evidence" value="ECO:0007669"/>
    <property type="project" value="TreeGrafter"/>
</dbReference>
<dbReference type="SUPFAM" id="SSF103657">
    <property type="entry name" value="BAR/IMD domain-like"/>
    <property type="match status" value="1"/>
</dbReference>
<comment type="subcellular location">
    <subcellularLocation>
        <location evidence="1">Cytoplasm</location>
    </subcellularLocation>
</comment>
<keyword evidence="2 4" id="KW-0728">SH3 domain</keyword>
<organism evidence="9 10">
    <name type="scientific">Neomonachus schauinslandi</name>
    <name type="common">Hawaiian monk seal</name>
    <name type="synonym">Monachus schauinslandi</name>
    <dbReference type="NCBI Taxonomy" id="29088"/>
    <lineage>
        <taxon>Eukaryota</taxon>
        <taxon>Metazoa</taxon>
        <taxon>Chordata</taxon>
        <taxon>Craniata</taxon>
        <taxon>Vertebrata</taxon>
        <taxon>Euteleostomi</taxon>
        <taxon>Mammalia</taxon>
        <taxon>Eutheria</taxon>
        <taxon>Laurasiatheria</taxon>
        <taxon>Carnivora</taxon>
        <taxon>Caniformia</taxon>
        <taxon>Pinnipedia</taxon>
        <taxon>Phocidae</taxon>
        <taxon>Monachinae</taxon>
        <taxon>Monachini</taxon>
        <taxon>Neomonachus</taxon>
    </lineage>
</organism>
<dbReference type="FunFam" id="2.30.30.40:FF:000029">
    <property type="entry name" value="myc box-dependent-interacting protein 1 isoform X2"/>
    <property type="match status" value="1"/>
</dbReference>
<keyword evidence="3" id="KW-0963">Cytoplasm</keyword>
<dbReference type="CTD" id="274"/>
<dbReference type="Gene3D" id="1.20.1270.60">
    <property type="entry name" value="Arfaptin homology (AH) domain/BAR domain"/>
    <property type="match status" value="1"/>
</dbReference>
<evidence type="ECO:0000256" key="2">
    <source>
        <dbReference type="ARBA" id="ARBA00022443"/>
    </source>
</evidence>
<evidence type="ECO:0000313" key="10">
    <source>
        <dbReference type="RefSeq" id="XP_044769186.1"/>
    </source>
</evidence>
<dbReference type="GO" id="GO:0048156">
    <property type="term" value="F:tau protein binding"/>
    <property type="evidence" value="ECO:0007669"/>
    <property type="project" value="TreeGrafter"/>
</dbReference>
<dbReference type="PRINTS" id="PR01251">
    <property type="entry name" value="AMPHIPHYSIN"/>
</dbReference>
<feature type="compositionally biased region" description="Polar residues" evidence="6">
    <location>
        <begin position="290"/>
        <end position="309"/>
    </location>
</feature>
<reference evidence="10" key="1">
    <citation type="submission" date="2025-08" db="UniProtKB">
        <authorList>
            <consortium name="RefSeq"/>
        </authorList>
    </citation>
    <scope>IDENTIFICATION</scope>
    <source>
        <tissue evidence="10">Blood</tissue>
    </source>
</reference>
<dbReference type="PROSITE" id="PS50002">
    <property type="entry name" value="SH3"/>
    <property type="match status" value="1"/>
</dbReference>
<dbReference type="GO" id="GO:0030100">
    <property type="term" value="P:regulation of endocytosis"/>
    <property type="evidence" value="ECO:0007669"/>
    <property type="project" value="InterPro"/>
</dbReference>
<dbReference type="AlphaFoldDB" id="A0A8M1M5P1"/>
<feature type="domain" description="SH3" evidence="7">
    <location>
        <begin position="403"/>
        <end position="476"/>
    </location>
</feature>
<evidence type="ECO:0000256" key="5">
    <source>
        <dbReference type="SAM" id="Coils"/>
    </source>
</evidence>